<dbReference type="InterPro" id="IPR011707">
    <property type="entry name" value="Cu-oxidase-like_N"/>
</dbReference>
<reference evidence="9" key="1">
    <citation type="submission" date="2015-12" db="EMBL/GenBank/DDBJ databases">
        <title>De novo transcriptome assembly of four potential Pierce s Disease insect vectors from Arizona vineyards.</title>
        <authorList>
            <person name="Tassone E.E."/>
        </authorList>
    </citation>
    <scope>NUCLEOTIDE SEQUENCE</scope>
</reference>
<evidence type="ECO:0000256" key="3">
    <source>
        <dbReference type="ARBA" id="ARBA00023002"/>
    </source>
</evidence>
<dbReference type="CDD" id="cd13905">
    <property type="entry name" value="CuRO_3_tcLLC2_insect_like"/>
    <property type="match status" value="1"/>
</dbReference>
<dbReference type="GO" id="GO:0006826">
    <property type="term" value="P:iron ion transport"/>
    <property type="evidence" value="ECO:0007669"/>
    <property type="project" value="TreeGrafter"/>
</dbReference>
<dbReference type="PANTHER" id="PTHR11709">
    <property type="entry name" value="MULTI-COPPER OXIDASE"/>
    <property type="match status" value="1"/>
</dbReference>
<dbReference type="EMBL" id="GEDC01009203">
    <property type="protein sequence ID" value="JAS28095.1"/>
    <property type="molecule type" value="Transcribed_RNA"/>
</dbReference>
<dbReference type="InterPro" id="IPR008972">
    <property type="entry name" value="Cupredoxin"/>
</dbReference>
<feature type="compositionally biased region" description="Basic and acidic residues" evidence="4">
    <location>
        <begin position="39"/>
        <end position="66"/>
    </location>
</feature>
<feature type="domain" description="Plastocyanin-like" evidence="6">
    <location>
        <begin position="286"/>
        <end position="435"/>
    </location>
</feature>
<evidence type="ECO:0000256" key="5">
    <source>
        <dbReference type="SAM" id="SignalP"/>
    </source>
</evidence>
<feature type="chain" id="PRO_5008581451" description="Laccase" evidence="5">
    <location>
        <begin position="27"/>
        <end position="727"/>
    </location>
</feature>
<evidence type="ECO:0000313" key="9">
    <source>
        <dbReference type="EMBL" id="JAS28095.1"/>
    </source>
</evidence>
<evidence type="ECO:0008006" key="10">
    <source>
        <dbReference type="Google" id="ProtNLM"/>
    </source>
</evidence>
<dbReference type="CDD" id="cd13884">
    <property type="entry name" value="CuRO_2_tcLCC_insect_like"/>
    <property type="match status" value="1"/>
</dbReference>
<evidence type="ECO:0000259" key="6">
    <source>
        <dbReference type="Pfam" id="PF00394"/>
    </source>
</evidence>
<feature type="domain" description="Plastocyanin-like" evidence="8">
    <location>
        <begin position="161"/>
        <end position="270"/>
    </location>
</feature>
<keyword evidence="5" id="KW-0732">Signal</keyword>
<evidence type="ECO:0000256" key="1">
    <source>
        <dbReference type="ARBA" id="ARBA00010609"/>
    </source>
</evidence>
<dbReference type="SUPFAM" id="SSF49503">
    <property type="entry name" value="Cupredoxins"/>
    <property type="match status" value="3"/>
</dbReference>
<name>A0A1B6DQZ8_9HEMI</name>
<dbReference type="AlphaFoldDB" id="A0A1B6DQZ8"/>
<gene>
    <name evidence="9" type="ORF">g.445</name>
</gene>
<dbReference type="PROSITE" id="PS00079">
    <property type="entry name" value="MULTICOPPER_OXIDASE1"/>
    <property type="match status" value="1"/>
</dbReference>
<dbReference type="PROSITE" id="PS00080">
    <property type="entry name" value="MULTICOPPER_OXIDASE2"/>
    <property type="match status" value="1"/>
</dbReference>
<evidence type="ECO:0000259" key="7">
    <source>
        <dbReference type="Pfam" id="PF07731"/>
    </source>
</evidence>
<organism evidence="9">
    <name type="scientific">Clastoptera arizonana</name>
    <name type="common">Arizona spittle bug</name>
    <dbReference type="NCBI Taxonomy" id="38151"/>
    <lineage>
        <taxon>Eukaryota</taxon>
        <taxon>Metazoa</taxon>
        <taxon>Ecdysozoa</taxon>
        <taxon>Arthropoda</taxon>
        <taxon>Hexapoda</taxon>
        <taxon>Insecta</taxon>
        <taxon>Pterygota</taxon>
        <taxon>Neoptera</taxon>
        <taxon>Paraneoptera</taxon>
        <taxon>Hemiptera</taxon>
        <taxon>Auchenorrhyncha</taxon>
        <taxon>Cercopoidea</taxon>
        <taxon>Clastopteridae</taxon>
        <taxon>Clastoptera</taxon>
    </lineage>
</organism>
<dbReference type="PANTHER" id="PTHR11709:SF232">
    <property type="entry name" value="STRAW, ISOFORM G"/>
    <property type="match status" value="1"/>
</dbReference>
<dbReference type="InterPro" id="IPR002355">
    <property type="entry name" value="Cu_oxidase_Cu_BS"/>
</dbReference>
<dbReference type="GO" id="GO:0016491">
    <property type="term" value="F:oxidoreductase activity"/>
    <property type="evidence" value="ECO:0007669"/>
    <property type="project" value="UniProtKB-KW"/>
</dbReference>
<dbReference type="Pfam" id="PF07731">
    <property type="entry name" value="Cu-oxidase_2"/>
    <property type="match status" value="1"/>
</dbReference>
<feature type="compositionally biased region" description="Polar residues" evidence="4">
    <location>
        <begin position="70"/>
        <end position="85"/>
    </location>
</feature>
<evidence type="ECO:0000259" key="8">
    <source>
        <dbReference type="Pfam" id="PF07732"/>
    </source>
</evidence>
<dbReference type="Pfam" id="PF00394">
    <property type="entry name" value="Cu-oxidase"/>
    <property type="match status" value="1"/>
</dbReference>
<dbReference type="GO" id="GO:0005507">
    <property type="term" value="F:copper ion binding"/>
    <property type="evidence" value="ECO:0007669"/>
    <property type="project" value="InterPro"/>
</dbReference>
<sequence>MNRSILFFITCSLYIVWIFKQDLVRAADYDNSDYSDDYSDNRPETGIKNTPRKDKASTIPSPKHDAYSNYYRSNTKSSNTASLRPRSTSSLLEYLQPDDVHRGGYDDPNNIESHICTRTCVEGDSKICYYRFTFEAYSTLGKACNDCLENITSCYARGCVTADGFERAILTVNRMLPAPSIQVCEGDTVVVDVKNKMSGRSTTIHWHGHRQVGTPWFDGVPMVTQCPINECEIFRYILTTDDPGLNFYHSHDGLQKVDGLTGAFVIRQPKEDDPNRDEYDYDLPSHVIVINDWYHKTADSIFPGLRYNDTEQMPVSYLINGRGVFFEGDTRTSNVPVSIFHVTGGNRYVFRIIAATCFECQYEFTIGSHDMVIIGTDKNPAQPTTVNALIMSPGERYSVVVNANQNVGSYWIHVRAVGYCEHTEARQVAILHYRSASPSPRASVPRVNESANTDALWEVAPVNSRCEDDEDGFCVVDLRSTERAPEELLEVEPDVTIHWGFGFHFFTDEELYNNPDYPTFLQSPDPVVASYVNGIVNSLPPSPLLTQYNDIPENVICDPVNTPMETWDEHRECAHIIKVPMNSVVEIIIFDLADYDEYGLSHAIHLHGYDFYIIEQGAYPEGMPYNQSLNWLQRKLAARTENDIPEYPVQKDTFALTSGGYTIVRILTDNPGFWFFHCHFAYHLDSGMSGILQVGELSDFPSTPSNLPKCGDYLPLLNDDVLDDYRY</sequence>
<dbReference type="InterPro" id="IPR011706">
    <property type="entry name" value="Cu-oxidase_C"/>
</dbReference>
<protein>
    <recommendedName>
        <fullName evidence="10">Laccase</fullName>
    </recommendedName>
</protein>
<feature type="domain" description="Plastocyanin-like" evidence="7">
    <location>
        <begin position="569"/>
        <end position="695"/>
    </location>
</feature>
<feature type="signal peptide" evidence="5">
    <location>
        <begin position="1"/>
        <end position="26"/>
    </location>
</feature>
<dbReference type="InterPro" id="IPR045087">
    <property type="entry name" value="Cu-oxidase_fam"/>
</dbReference>
<comment type="similarity">
    <text evidence="1">Belongs to the multicopper oxidase family.</text>
</comment>
<keyword evidence="2" id="KW-0479">Metal-binding</keyword>
<dbReference type="InterPro" id="IPR033138">
    <property type="entry name" value="Cu_oxidase_CS"/>
</dbReference>
<accession>A0A1B6DQZ8</accession>
<dbReference type="FunFam" id="2.60.40.420:FF:000031">
    <property type="entry name" value="Laccase-2 isoform A"/>
    <property type="match status" value="1"/>
</dbReference>
<feature type="region of interest" description="Disordered" evidence="4">
    <location>
        <begin position="34"/>
        <end position="85"/>
    </location>
</feature>
<dbReference type="CDD" id="cd13858">
    <property type="entry name" value="CuRO_1_tcLCC2_insect_like"/>
    <property type="match status" value="1"/>
</dbReference>
<evidence type="ECO:0000256" key="2">
    <source>
        <dbReference type="ARBA" id="ARBA00022723"/>
    </source>
</evidence>
<dbReference type="Gene3D" id="2.60.40.420">
    <property type="entry name" value="Cupredoxins - blue copper proteins"/>
    <property type="match status" value="3"/>
</dbReference>
<dbReference type="GO" id="GO:0005886">
    <property type="term" value="C:plasma membrane"/>
    <property type="evidence" value="ECO:0007669"/>
    <property type="project" value="TreeGrafter"/>
</dbReference>
<proteinExistence type="inferred from homology"/>
<evidence type="ECO:0000256" key="4">
    <source>
        <dbReference type="SAM" id="MobiDB-lite"/>
    </source>
</evidence>
<dbReference type="InterPro" id="IPR001117">
    <property type="entry name" value="Cu-oxidase_2nd"/>
</dbReference>
<dbReference type="FunFam" id="2.60.40.420:FF:000045">
    <property type="entry name" value="Laccase 2"/>
    <property type="match status" value="1"/>
</dbReference>
<keyword evidence="3" id="KW-0560">Oxidoreductase</keyword>
<dbReference type="Pfam" id="PF07732">
    <property type="entry name" value="Cu-oxidase_3"/>
    <property type="match status" value="1"/>
</dbReference>